<proteinExistence type="predicted"/>
<sequence>MFKLFLAICQTAHAIQQAIHNRDGESLTSILKNYIPMGNAMDTAISTLKKNRSSVVASCSSAFSNGAIEGINRKIKTLKRACYGFTNMSHFRTRILLIVK</sequence>
<evidence type="ECO:0000259" key="1">
    <source>
        <dbReference type="Pfam" id="PF01610"/>
    </source>
</evidence>
<dbReference type="AlphaFoldDB" id="A0A5P1WYF6"/>
<dbReference type="InterPro" id="IPR047951">
    <property type="entry name" value="Transpos_ISL3"/>
</dbReference>
<accession>A0A5P1WYF6</accession>
<evidence type="ECO:0000313" key="3">
    <source>
        <dbReference type="Proteomes" id="UP000325295"/>
    </source>
</evidence>
<dbReference type="Proteomes" id="UP000325295">
    <property type="component" value="Chromosome"/>
</dbReference>
<dbReference type="PANTHER" id="PTHR33498:SF1">
    <property type="entry name" value="TRANSPOSASE FOR INSERTION SEQUENCE ELEMENT IS1557"/>
    <property type="match status" value="1"/>
</dbReference>
<dbReference type="EMBL" id="CP043939">
    <property type="protein sequence ID" value="QER66692.1"/>
    <property type="molecule type" value="Genomic_DNA"/>
</dbReference>
<dbReference type="RefSeq" id="WP_150203377.1">
    <property type="nucleotide sequence ID" value="NZ_CP043939.1"/>
</dbReference>
<dbReference type="PANTHER" id="PTHR33498">
    <property type="entry name" value="TRANSPOSASE FOR INSERTION SEQUENCE ELEMENT IS1557"/>
    <property type="match status" value="1"/>
</dbReference>
<keyword evidence="3" id="KW-1185">Reference proteome</keyword>
<name>A0A5P1WYF6_9LACO</name>
<dbReference type="KEGG" id="lnn:F0161_01620"/>
<gene>
    <name evidence="2" type="ORF">F0161_01620</name>
</gene>
<dbReference type="OrthoDB" id="1758296at2"/>
<evidence type="ECO:0000313" key="2">
    <source>
        <dbReference type="EMBL" id="QER66692.1"/>
    </source>
</evidence>
<protein>
    <submittedName>
        <fullName evidence="2">Transposase</fullName>
    </submittedName>
</protein>
<feature type="domain" description="Transposase IS204/IS1001/IS1096/IS1165 DDE" evidence="1">
    <location>
        <begin position="39"/>
        <end position="95"/>
    </location>
</feature>
<reference evidence="2 3" key="1">
    <citation type="submission" date="2019-09" db="EMBL/GenBank/DDBJ databases">
        <title>Complete Genome Sequence of Lactobacillus nenjiangensis SH-Y15, isolated from sauerkraut.</title>
        <authorList>
            <person name="Yang H."/>
        </authorList>
    </citation>
    <scope>NUCLEOTIDE SEQUENCE [LARGE SCALE GENOMIC DNA]</scope>
    <source>
        <strain evidence="2 3">SH-Y15</strain>
    </source>
</reference>
<organism evidence="2 3">
    <name type="scientific">Paucilactobacillus nenjiangensis</name>
    <dbReference type="NCBI Taxonomy" id="1296540"/>
    <lineage>
        <taxon>Bacteria</taxon>
        <taxon>Bacillati</taxon>
        <taxon>Bacillota</taxon>
        <taxon>Bacilli</taxon>
        <taxon>Lactobacillales</taxon>
        <taxon>Lactobacillaceae</taxon>
        <taxon>Paucilactobacillus</taxon>
    </lineage>
</organism>
<dbReference type="Pfam" id="PF01610">
    <property type="entry name" value="DDE_Tnp_ISL3"/>
    <property type="match status" value="1"/>
</dbReference>
<dbReference type="InterPro" id="IPR002560">
    <property type="entry name" value="Transposase_DDE"/>
</dbReference>